<dbReference type="Pfam" id="PF07715">
    <property type="entry name" value="Plug"/>
    <property type="match status" value="1"/>
</dbReference>
<keyword evidence="9" id="KW-0675">Receptor</keyword>
<keyword evidence="5 7" id="KW-0472">Membrane</keyword>
<evidence type="ECO:0000256" key="1">
    <source>
        <dbReference type="ARBA" id="ARBA00004571"/>
    </source>
</evidence>
<dbReference type="InterPro" id="IPR023996">
    <property type="entry name" value="TonB-dep_OMP_SusC/RagA"/>
</dbReference>
<name>A0ABT8LG31_9BACT</name>
<comment type="caution">
    <text evidence="9">The sequence shown here is derived from an EMBL/GenBank/DDBJ whole genome shotgun (WGS) entry which is preliminary data.</text>
</comment>
<dbReference type="Pfam" id="PF13715">
    <property type="entry name" value="CarbopepD_reg_2"/>
    <property type="match status" value="1"/>
</dbReference>
<dbReference type="Gene3D" id="2.170.130.10">
    <property type="entry name" value="TonB-dependent receptor, plug domain"/>
    <property type="match status" value="1"/>
</dbReference>
<dbReference type="InterPro" id="IPR012910">
    <property type="entry name" value="Plug_dom"/>
</dbReference>
<dbReference type="SUPFAM" id="SSF56935">
    <property type="entry name" value="Porins"/>
    <property type="match status" value="1"/>
</dbReference>
<dbReference type="SUPFAM" id="SSF49464">
    <property type="entry name" value="Carboxypeptidase regulatory domain-like"/>
    <property type="match status" value="1"/>
</dbReference>
<evidence type="ECO:0000256" key="4">
    <source>
        <dbReference type="ARBA" id="ARBA00022692"/>
    </source>
</evidence>
<dbReference type="InterPro" id="IPR039426">
    <property type="entry name" value="TonB-dep_rcpt-like"/>
</dbReference>
<dbReference type="InterPro" id="IPR023997">
    <property type="entry name" value="TonB-dep_OMP_SusC/RagA_CS"/>
</dbReference>
<sequence length="1113" mass="122723">MSRQLFNGLILVFLFSSILMAHDSSSQRLSEVKITLEQKSSNLGVVLGVIENQTTFAFSYSQDVNMATPVSINAGDKSLDVILREVGFQAKVNFFRRNDLIAVSNAESTAKKADIIVMLDKEIVGKVSDENGEGLPGVNVLAKGTTVGTITDTDGNYTLNVPDDTEILVFSYVGYTSEEVEIAGRSTVNISLLPDISTLSEIVVIGYGTVQKKDLTGAVASVDGKQVENQPAVRVDQLLQGKIAGAQITSVSGAPWARSSIRIRGGNSLQGNNEPLWVIDGFIAGTDFDLNSINTNDIESIEVLKDATSLAIYGTRGANGVILVTTKSGAGLPEGKPQISFNAYSGVQNFARKIDLLTGPELAAYQNEGAILNGSAVPYADLNAVTHTDWQEEIVQVGKVNNVDFSYSGNNKDINYFLGFNFFDQNGIIKESGLTRYQIRANVDNKFGTKFTAGTRLNLSYNQRDNVRVNFFDVTKEAFNSYPRFDSEGNFNVDDPVGGRVFDNPLADLALRENSTTNVQILSNFYVQYEPIKGVAIKSTFGAKLRSSRQGILAPGDLPLRASLNSGSAVTIDENFARDLLNENTISFNKELAQDHSINGVVGFTWQTVQNESSRLNTQGDIVTIDRIELGDVDQHRVNSGFNKAQFVSYLGRLNYTYKNKYFLTLVGRRDGSSRFAENNKYNFFPSVAVAWRLIEEPFAQNLNVFDDLKLRVSYGQSGSTAIGSYRTLALLRTNQPIIGENGSQGVVANGVVKDRPAQPDLGWETTNQLDIGLEASFFEGRLNVELDYYKKNTKDLLINLFVPPITGFGSRLENFGEIQNQGLELKMDATIMDKNAFRWDATLVMAGNRSKALDIGTNIGASDSIQFRGNNSEPQIGIVIEGQPVGQFWGGTYLGTVKTQEELDNLPDNVFIEQFARNNGLLGFPSFLDDNGDGAYNSQDYGVIGNPEPDFYGGLINSFSYKNFHLDINLQFTYGNDIYYDFTRRGFFGGTSTNVFGQLRDRWTEENPNSNIPRAGSFNTGSTFQPNQQYVYDGSFLRLQSLRFSYDVPVGSISWLERLNVYFVGNNLALWSDYIGYDPEVNTSNTDSVVRGTDRSTYPRNRSYTFGVNVKF</sequence>
<keyword evidence="10" id="KW-1185">Reference proteome</keyword>
<evidence type="ECO:0000259" key="8">
    <source>
        <dbReference type="Pfam" id="PF07715"/>
    </source>
</evidence>
<organism evidence="9 10">
    <name type="scientific">Agaribacillus aureus</name>
    <dbReference type="NCBI Taxonomy" id="3051825"/>
    <lineage>
        <taxon>Bacteria</taxon>
        <taxon>Pseudomonadati</taxon>
        <taxon>Bacteroidota</taxon>
        <taxon>Cytophagia</taxon>
        <taxon>Cytophagales</taxon>
        <taxon>Splendidivirgaceae</taxon>
        <taxon>Agaribacillus</taxon>
    </lineage>
</organism>
<keyword evidence="4 7" id="KW-0812">Transmembrane</keyword>
<dbReference type="InterPro" id="IPR037066">
    <property type="entry name" value="Plug_dom_sf"/>
</dbReference>
<proteinExistence type="inferred from homology"/>
<dbReference type="InterPro" id="IPR036942">
    <property type="entry name" value="Beta-barrel_TonB_sf"/>
</dbReference>
<dbReference type="NCBIfam" id="TIGR04057">
    <property type="entry name" value="SusC_RagA_signa"/>
    <property type="match status" value="1"/>
</dbReference>
<dbReference type="NCBIfam" id="TIGR04056">
    <property type="entry name" value="OMP_RagA_SusC"/>
    <property type="match status" value="1"/>
</dbReference>
<gene>
    <name evidence="9" type="ORF">QQ020_24455</name>
</gene>
<dbReference type="RefSeq" id="WP_346760591.1">
    <property type="nucleotide sequence ID" value="NZ_JAUJEB010000006.1"/>
</dbReference>
<evidence type="ECO:0000256" key="5">
    <source>
        <dbReference type="ARBA" id="ARBA00023136"/>
    </source>
</evidence>
<evidence type="ECO:0000256" key="2">
    <source>
        <dbReference type="ARBA" id="ARBA00022448"/>
    </source>
</evidence>
<evidence type="ECO:0000313" key="9">
    <source>
        <dbReference type="EMBL" id="MDN5215253.1"/>
    </source>
</evidence>
<dbReference type="Gene3D" id="2.60.40.1120">
    <property type="entry name" value="Carboxypeptidase-like, regulatory domain"/>
    <property type="match status" value="1"/>
</dbReference>
<feature type="domain" description="TonB-dependent receptor plug" evidence="8">
    <location>
        <begin position="212"/>
        <end position="321"/>
    </location>
</feature>
<accession>A0ABT8LG31</accession>
<evidence type="ECO:0000256" key="3">
    <source>
        <dbReference type="ARBA" id="ARBA00022452"/>
    </source>
</evidence>
<keyword evidence="2 7" id="KW-0813">Transport</keyword>
<reference evidence="9" key="1">
    <citation type="submission" date="2023-06" db="EMBL/GenBank/DDBJ databases">
        <title>Genomic of Agaribacillus aureum.</title>
        <authorList>
            <person name="Wang G."/>
        </authorList>
    </citation>
    <scope>NUCLEOTIDE SEQUENCE</scope>
    <source>
        <strain evidence="9">BMA12</strain>
    </source>
</reference>
<keyword evidence="6 7" id="KW-0998">Cell outer membrane</keyword>
<protein>
    <submittedName>
        <fullName evidence="9">TonB-dependent receptor</fullName>
    </submittedName>
</protein>
<dbReference type="EMBL" id="JAUJEB010000006">
    <property type="protein sequence ID" value="MDN5215253.1"/>
    <property type="molecule type" value="Genomic_DNA"/>
</dbReference>
<comment type="similarity">
    <text evidence="7">Belongs to the TonB-dependent receptor family.</text>
</comment>
<evidence type="ECO:0000313" key="10">
    <source>
        <dbReference type="Proteomes" id="UP001172083"/>
    </source>
</evidence>
<comment type="subcellular location">
    <subcellularLocation>
        <location evidence="1 7">Cell outer membrane</location>
        <topology evidence="1 7">Multi-pass membrane protein</topology>
    </subcellularLocation>
</comment>
<dbReference type="PROSITE" id="PS52016">
    <property type="entry name" value="TONB_DEPENDENT_REC_3"/>
    <property type="match status" value="1"/>
</dbReference>
<evidence type="ECO:0000256" key="7">
    <source>
        <dbReference type="PROSITE-ProRule" id="PRU01360"/>
    </source>
</evidence>
<dbReference type="InterPro" id="IPR008969">
    <property type="entry name" value="CarboxyPept-like_regulatory"/>
</dbReference>
<dbReference type="Proteomes" id="UP001172083">
    <property type="component" value="Unassembled WGS sequence"/>
</dbReference>
<keyword evidence="3 7" id="KW-1134">Transmembrane beta strand</keyword>
<dbReference type="Gene3D" id="2.40.170.20">
    <property type="entry name" value="TonB-dependent receptor, beta-barrel domain"/>
    <property type="match status" value="1"/>
</dbReference>
<evidence type="ECO:0000256" key="6">
    <source>
        <dbReference type="ARBA" id="ARBA00023237"/>
    </source>
</evidence>